<gene>
    <name evidence="2" type="ORF">SCAR479_06994</name>
</gene>
<sequence length="297" mass="34568">MGLTDLRHANTPPSEKHFPFLKLPAELRLRVYSYIVPGDQRIFLDPDNIHRPLPYTWTSHGSTKDLLLANKQIHTEAINFIFNRNIANLIHPEDPRKDRFFNLGTSNHNCIRVLELHVPRTHLRGLEKQCAVMEKCPNLTDLRLVMYHDLSWQTMFAELAYYVTTHEKDMCLDLEAYTSVVVLPVHMQQLEKSFRESLQHIATGSAVYDLKIPRHVRHIIVTVSTTNDTAERLHRLTDVYNQWAFKHVSYQKGPPEMTCIRWFKKDVLSDELLQPRETVTHQTDDNRVDDIGGNDVA</sequence>
<keyword evidence="3" id="KW-1185">Reference proteome</keyword>
<dbReference type="PANTHER" id="PTHR38790">
    <property type="entry name" value="2EXR DOMAIN-CONTAINING PROTEIN-RELATED"/>
    <property type="match status" value="1"/>
</dbReference>
<evidence type="ECO:0000313" key="3">
    <source>
        <dbReference type="Proteomes" id="UP001465668"/>
    </source>
</evidence>
<protein>
    <submittedName>
        <fullName evidence="2">Uncharacterized protein</fullName>
    </submittedName>
</protein>
<accession>A0ABR2XRG3</accession>
<reference evidence="2 3" key="1">
    <citation type="submission" date="2024-02" db="EMBL/GenBank/DDBJ databases">
        <title>First draft genome assembly of two strains of Seiridium cardinale.</title>
        <authorList>
            <person name="Emiliani G."/>
            <person name="Scali E."/>
        </authorList>
    </citation>
    <scope>NUCLEOTIDE SEQUENCE [LARGE SCALE GENOMIC DNA]</scope>
    <source>
        <strain evidence="2 3">BM-138-000479</strain>
    </source>
</reference>
<organism evidence="2 3">
    <name type="scientific">Seiridium cardinale</name>
    <dbReference type="NCBI Taxonomy" id="138064"/>
    <lineage>
        <taxon>Eukaryota</taxon>
        <taxon>Fungi</taxon>
        <taxon>Dikarya</taxon>
        <taxon>Ascomycota</taxon>
        <taxon>Pezizomycotina</taxon>
        <taxon>Sordariomycetes</taxon>
        <taxon>Xylariomycetidae</taxon>
        <taxon>Amphisphaeriales</taxon>
        <taxon>Sporocadaceae</taxon>
        <taxon>Seiridium</taxon>
    </lineage>
</organism>
<evidence type="ECO:0000256" key="1">
    <source>
        <dbReference type="SAM" id="MobiDB-lite"/>
    </source>
</evidence>
<proteinExistence type="predicted"/>
<name>A0ABR2XRG3_9PEZI</name>
<evidence type="ECO:0000313" key="2">
    <source>
        <dbReference type="EMBL" id="KAK9776382.1"/>
    </source>
</evidence>
<dbReference type="EMBL" id="JARVKM010000028">
    <property type="protein sequence ID" value="KAK9776382.1"/>
    <property type="molecule type" value="Genomic_DNA"/>
</dbReference>
<feature type="compositionally biased region" description="Basic and acidic residues" evidence="1">
    <location>
        <begin position="278"/>
        <end position="290"/>
    </location>
</feature>
<dbReference type="Proteomes" id="UP001465668">
    <property type="component" value="Unassembled WGS sequence"/>
</dbReference>
<comment type="caution">
    <text evidence="2">The sequence shown here is derived from an EMBL/GenBank/DDBJ whole genome shotgun (WGS) entry which is preliminary data.</text>
</comment>
<dbReference type="PANTHER" id="PTHR38790:SF4">
    <property type="entry name" value="2EXR DOMAIN-CONTAINING PROTEIN"/>
    <property type="match status" value="1"/>
</dbReference>
<feature type="region of interest" description="Disordered" evidence="1">
    <location>
        <begin position="278"/>
        <end position="297"/>
    </location>
</feature>